<proteinExistence type="predicted"/>
<dbReference type="EMBL" id="LATX01001337">
    <property type="protein sequence ID" value="KTB42392.1"/>
    <property type="molecule type" value="Genomic_DNA"/>
</dbReference>
<accession>A0A0W0G1J1</accession>
<comment type="caution">
    <text evidence="1">The sequence shown here is derived from an EMBL/GenBank/DDBJ whole genome shotgun (WGS) entry which is preliminary data.</text>
</comment>
<protein>
    <submittedName>
        <fullName evidence="1">Uncharacterized protein</fullName>
    </submittedName>
</protein>
<evidence type="ECO:0000313" key="1">
    <source>
        <dbReference type="EMBL" id="KTB42392.1"/>
    </source>
</evidence>
<evidence type="ECO:0000313" key="2">
    <source>
        <dbReference type="Proteomes" id="UP000054988"/>
    </source>
</evidence>
<dbReference type="AlphaFoldDB" id="A0A0W0G1J1"/>
<name>A0A0W0G1J1_MONRR</name>
<gene>
    <name evidence="1" type="ORF">WG66_5027</name>
</gene>
<sequence>MSEMDSAVKVGCTMSTALKIAASWTCRRVLIEWFLSSIVWKRIEMIMDAGSHVDQVRVGWASSFATWHRLAFGGNVGIQLTCVKQSILVNGDDS</sequence>
<dbReference type="Proteomes" id="UP000054988">
    <property type="component" value="Unassembled WGS sequence"/>
</dbReference>
<reference evidence="1 2" key="1">
    <citation type="submission" date="2015-12" db="EMBL/GenBank/DDBJ databases">
        <title>Draft genome sequence of Moniliophthora roreri, the causal agent of frosty pod rot of cacao.</title>
        <authorList>
            <person name="Aime M.C."/>
            <person name="Diaz-Valderrama J.R."/>
            <person name="Kijpornyongpan T."/>
            <person name="Phillips-Mora W."/>
        </authorList>
    </citation>
    <scope>NUCLEOTIDE SEQUENCE [LARGE SCALE GENOMIC DNA]</scope>
    <source>
        <strain evidence="1 2">MCA 2952</strain>
    </source>
</reference>
<organism evidence="1 2">
    <name type="scientific">Moniliophthora roreri</name>
    <name type="common">Frosty pod rot fungus</name>
    <name type="synonym">Monilia roreri</name>
    <dbReference type="NCBI Taxonomy" id="221103"/>
    <lineage>
        <taxon>Eukaryota</taxon>
        <taxon>Fungi</taxon>
        <taxon>Dikarya</taxon>
        <taxon>Basidiomycota</taxon>
        <taxon>Agaricomycotina</taxon>
        <taxon>Agaricomycetes</taxon>
        <taxon>Agaricomycetidae</taxon>
        <taxon>Agaricales</taxon>
        <taxon>Marasmiineae</taxon>
        <taxon>Marasmiaceae</taxon>
        <taxon>Moniliophthora</taxon>
    </lineage>
</organism>